<name>A0ABQ3KVE9_9ALTE</name>
<comment type="caution">
    <text evidence="3">The sequence shown here is derived from an EMBL/GenBank/DDBJ whole genome shotgun (WGS) entry which is preliminary data.</text>
</comment>
<gene>
    <name evidence="3" type="ORF">GCM10010919_08640</name>
</gene>
<organism evidence="3 4">
    <name type="scientific">Alishewanella longhuensis</name>
    <dbReference type="NCBI Taxonomy" id="1091037"/>
    <lineage>
        <taxon>Bacteria</taxon>
        <taxon>Pseudomonadati</taxon>
        <taxon>Pseudomonadota</taxon>
        <taxon>Gammaproteobacteria</taxon>
        <taxon>Alteromonadales</taxon>
        <taxon>Alteromonadaceae</taxon>
        <taxon>Alishewanella</taxon>
    </lineage>
</organism>
<proteinExistence type="predicted"/>
<evidence type="ECO:0000256" key="1">
    <source>
        <dbReference type="ARBA" id="ARBA00023235"/>
    </source>
</evidence>
<evidence type="ECO:0000313" key="3">
    <source>
        <dbReference type="EMBL" id="GHG63183.1"/>
    </source>
</evidence>
<dbReference type="EMBL" id="BNAO01000002">
    <property type="protein sequence ID" value="GHG63183.1"/>
    <property type="molecule type" value="Genomic_DNA"/>
</dbReference>
<feature type="domain" description="4-oxalocrotonate tautomerase-like" evidence="2">
    <location>
        <begin position="29"/>
        <end position="71"/>
    </location>
</feature>
<dbReference type="RefSeq" id="WP_189430618.1">
    <property type="nucleotide sequence ID" value="NZ_BNAO01000002.1"/>
</dbReference>
<keyword evidence="1" id="KW-0413">Isomerase</keyword>
<protein>
    <recommendedName>
        <fullName evidence="2">4-oxalocrotonate tautomerase-like domain-containing protein</fullName>
    </recommendedName>
</protein>
<dbReference type="Pfam" id="PF01361">
    <property type="entry name" value="Tautomerase"/>
    <property type="match status" value="1"/>
</dbReference>
<dbReference type="InterPro" id="IPR004370">
    <property type="entry name" value="4-OT-like_dom"/>
</dbReference>
<dbReference type="Proteomes" id="UP000659697">
    <property type="component" value="Unassembled WGS sequence"/>
</dbReference>
<evidence type="ECO:0000259" key="2">
    <source>
        <dbReference type="Pfam" id="PF01361"/>
    </source>
</evidence>
<dbReference type="InterPro" id="IPR014347">
    <property type="entry name" value="Tautomerase/MIF_sf"/>
</dbReference>
<reference evidence="4" key="1">
    <citation type="journal article" date="2019" name="Int. J. Syst. Evol. Microbiol.">
        <title>The Global Catalogue of Microorganisms (GCM) 10K type strain sequencing project: providing services to taxonomists for standard genome sequencing and annotation.</title>
        <authorList>
            <consortium name="The Broad Institute Genomics Platform"/>
            <consortium name="The Broad Institute Genome Sequencing Center for Infectious Disease"/>
            <person name="Wu L."/>
            <person name="Ma J."/>
        </authorList>
    </citation>
    <scope>NUCLEOTIDE SEQUENCE [LARGE SCALE GENOMIC DNA]</scope>
    <source>
        <strain evidence="4">CGMCC 1.7003</strain>
    </source>
</reference>
<dbReference type="SUPFAM" id="SSF55331">
    <property type="entry name" value="Tautomerase/MIF"/>
    <property type="match status" value="1"/>
</dbReference>
<accession>A0ABQ3KVE9</accession>
<keyword evidence="4" id="KW-1185">Reference proteome</keyword>
<evidence type="ECO:0000313" key="4">
    <source>
        <dbReference type="Proteomes" id="UP000659697"/>
    </source>
</evidence>
<dbReference type="Gene3D" id="3.30.429.10">
    <property type="entry name" value="Macrophage Migration Inhibitory Factor"/>
    <property type="match status" value="1"/>
</dbReference>
<sequence length="71" mass="7645">MLALLSSELHKAYSPFFTGQELTAEQRHLEGGVTQVQKAALIKGVIDLLVEVLQKSPATTVVVIAEVALEN</sequence>